<protein>
    <recommendedName>
        <fullName evidence="3">Lipoprotein</fullName>
    </recommendedName>
</protein>
<dbReference type="PROSITE" id="PS51257">
    <property type="entry name" value="PROKAR_LIPOPROTEIN"/>
    <property type="match status" value="1"/>
</dbReference>
<name>A0ABS7YBY9_9BURK</name>
<dbReference type="Proteomes" id="UP001198602">
    <property type="component" value="Unassembled WGS sequence"/>
</dbReference>
<comment type="caution">
    <text evidence="1">The sequence shown here is derived from an EMBL/GenBank/DDBJ whole genome shotgun (WGS) entry which is preliminary data.</text>
</comment>
<dbReference type="RefSeq" id="WP_225239449.1">
    <property type="nucleotide sequence ID" value="NZ_JAHYBX010000006.1"/>
</dbReference>
<dbReference type="EMBL" id="JAHYBX010000006">
    <property type="protein sequence ID" value="MCA1857215.1"/>
    <property type="molecule type" value="Genomic_DNA"/>
</dbReference>
<evidence type="ECO:0008006" key="3">
    <source>
        <dbReference type="Google" id="ProtNLM"/>
    </source>
</evidence>
<evidence type="ECO:0000313" key="2">
    <source>
        <dbReference type="Proteomes" id="UP001198602"/>
    </source>
</evidence>
<organism evidence="1 2">
    <name type="scientific">Massilia hydrophila</name>
    <dbReference type="NCBI Taxonomy" id="3044279"/>
    <lineage>
        <taxon>Bacteria</taxon>
        <taxon>Pseudomonadati</taxon>
        <taxon>Pseudomonadota</taxon>
        <taxon>Betaproteobacteria</taxon>
        <taxon>Burkholderiales</taxon>
        <taxon>Oxalobacteraceae</taxon>
        <taxon>Telluria group</taxon>
        <taxon>Massilia</taxon>
    </lineage>
</organism>
<accession>A0ABS7YBY9</accession>
<reference evidence="1 2" key="1">
    <citation type="submission" date="2021-07" db="EMBL/GenBank/DDBJ databases">
        <title>Characterization of Violacein-producing bacteria and related species.</title>
        <authorList>
            <person name="Wilson H.S."/>
            <person name="De Leon M.E."/>
        </authorList>
    </citation>
    <scope>NUCLEOTIDE SEQUENCE [LARGE SCALE GENOMIC DNA]</scope>
    <source>
        <strain evidence="1 2">HSC-2F05</strain>
    </source>
</reference>
<evidence type="ECO:0000313" key="1">
    <source>
        <dbReference type="EMBL" id="MCA1857215.1"/>
    </source>
</evidence>
<gene>
    <name evidence="1" type="ORF">LE190_14960</name>
</gene>
<sequence>MRTPSFLFIAPLATLLAGCVNDTASYRIAGSDHSLTLRVVQDAFWSKQASLRLTATRLPECQRQFALGEVALAGMEVELFESGPNVYTLRAGEDAWQVETASCSERDAPEADAVGGQALGVFHLDAQGKLVFEAAGTASAET</sequence>
<proteinExistence type="predicted"/>
<keyword evidence="2" id="KW-1185">Reference proteome</keyword>